<comment type="subunit">
    <text evidence="4">Part of the 30S ribosomal subunit.</text>
</comment>
<keyword evidence="3 4" id="KW-0687">Ribonucleoprotein</keyword>
<dbReference type="SUPFAM" id="SSF54999">
    <property type="entry name" value="Ribosomal protein S10"/>
    <property type="match status" value="1"/>
</dbReference>
<dbReference type="GO" id="GO:0006412">
    <property type="term" value="P:translation"/>
    <property type="evidence" value="ECO:0007669"/>
    <property type="project" value="UniProtKB-UniRule"/>
</dbReference>
<dbReference type="AlphaFoldDB" id="A0A7U6GGM9"/>
<dbReference type="Pfam" id="PF00338">
    <property type="entry name" value="Ribosomal_S10"/>
    <property type="match status" value="1"/>
</dbReference>
<gene>
    <name evidence="4 6" type="primary">rpsJ</name>
    <name evidence="6" type="ORF">TBH_C0299</name>
</gene>
<evidence type="ECO:0000259" key="5">
    <source>
        <dbReference type="SMART" id="SM01403"/>
    </source>
</evidence>
<dbReference type="NCBIfam" id="TIGR01049">
    <property type="entry name" value="rpsJ_bact"/>
    <property type="match status" value="1"/>
</dbReference>
<dbReference type="InterPro" id="IPR018268">
    <property type="entry name" value="Ribosomal_uS10_CS"/>
</dbReference>
<evidence type="ECO:0000313" key="7">
    <source>
        <dbReference type="Proteomes" id="UP000031631"/>
    </source>
</evidence>
<dbReference type="OrthoDB" id="9804464at2"/>
<dbReference type="GO" id="GO:0005840">
    <property type="term" value="C:ribosome"/>
    <property type="evidence" value="ECO:0007669"/>
    <property type="project" value="UniProtKB-KW"/>
</dbReference>
<dbReference type="GO" id="GO:0000049">
    <property type="term" value="F:tRNA binding"/>
    <property type="evidence" value="ECO:0007669"/>
    <property type="project" value="UniProtKB-UniRule"/>
</dbReference>
<proteinExistence type="inferred from homology"/>
<reference evidence="6 7" key="1">
    <citation type="journal article" date="2014" name="PLoS ONE">
        <title>Physiological and genomic features of a novel sulfur-oxidizing gammaproteobacterium belonging to a previously uncultivated symbiotic lineage isolated from a hydrothermal vent.</title>
        <authorList>
            <person name="Nunoura T."/>
            <person name="Takaki Y."/>
            <person name="Kazama H."/>
            <person name="Kakuta J."/>
            <person name="Shimamura S."/>
            <person name="Makita H."/>
            <person name="Hirai M."/>
            <person name="Miyazaki M."/>
            <person name="Takai K."/>
        </authorList>
    </citation>
    <scope>NUCLEOTIDE SEQUENCE [LARGE SCALE GENOMIC DNA]</scope>
    <source>
        <strain evidence="6 7">Hiromi1</strain>
    </source>
</reference>
<evidence type="ECO:0000313" key="6">
    <source>
        <dbReference type="EMBL" id="BAO43245.1"/>
    </source>
</evidence>
<comment type="function">
    <text evidence="4">Involved in the binding of tRNA to the ribosomes.</text>
</comment>
<dbReference type="GO" id="GO:1990904">
    <property type="term" value="C:ribonucleoprotein complex"/>
    <property type="evidence" value="ECO:0007669"/>
    <property type="project" value="UniProtKB-KW"/>
</dbReference>
<dbReference type="EMBL" id="AP012273">
    <property type="protein sequence ID" value="BAO43245.1"/>
    <property type="molecule type" value="Genomic_DNA"/>
</dbReference>
<evidence type="ECO:0000256" key="4">
    <source>
        <dbReference type="HAMAP-Rule" id="MF_00508"/>
    </source>
</evidence>
<comment type="similarity">
    <text evidence="1 4">Belongs to the universal ribosomal protein uS10 family.</text>
</comment>
<accession>A0A7U6GGM9</accession>
<dbReference type="GO" id="GO:0003735">
    <property type="term" value="F:structural constituent of ribosome"/>
    <property type="evidence" value="ECO:0007669"/>
    <property type="project" value="InterPro"/>
</dbReference>
<evidence type="ECO:0000256" key="3">
    <source>
        <dbReference type="ARBA" id="ARBA00023274"/>
    </source>
</evidence>
<dbReference type="NCBIfam" id="NF001861">
    <property type="entry name" value="PRK00596.1"/>
    <property type="match status" value="1"/>
</dbReference>
<evidence type="ECO:0000256" key="1">
    <source>
        <dbReference type="ARBA" id="ARBA00007102"/>
    </source>
</evidence>
<dbReference type="Proteomes" id="UP000031631">
    <property type="component" value="Chromosome"/>
</dbReference>
<protein>
    <recommendedName>
        <fullName evidence="4">Small ribosomal subunit protein uS10</fullName>
    </recommendedName>
</protein>
<sequence>MANQRIRIKLKSFDHRLIDQSTQEIVDTAKRTGARIKGPIPLPTRKERYTVLISPHVNKDARDQYEIRTHKRLMDIVDPTDKTVDALMKLDLAAGVDVQIKLN</sequence>
<dbReference type="RefSeq" id="WP_041064698.1">
    <property type="nucleotide sequence ID" value="NZ_AP012273.1"/>
</dbReference>
<dbReference type="PRINTS" id="PR00971">
    <property type="entry name" value="RIBOSOMALS10"/>
</dbReference>
<dbReference type="InterPro" id="IPR036838">
    <property type="entry name" value="Ribosomal_uS10_dom_sf"/>
</dbReference>
<dbReference type="FunFam" id="3.30.70.600:FF:000001">
    <property type="entry name" value="30S ribosomal protein S10"/>
    <property type="match status" value="1"/>
</dbReference>
<keyword evidence="7" id="KW-1185">Reference proteome</keyword>
<dbReference type="PANTHER" id="PTHR11700">
    <property type="entry name" value="30S RIBOSOMAL PROTEIN S10 FAMILY MEMBER"/>
    <property type="match status" value="1"/>
</dbReference>
<keyword evidence="2 4" id="KW-0689">Ribosomal protein</keyword>
<dbReference type="PROSITE" id="PS00361">
    <property type="entry name" value="RIBOSOMAL_S10"/>
    <property type="match status" value="1"/>
</dbReference>
<organism evidence="6 7">
    <name type="scientific">Thiolapillus brandeum</name>
    <dbReference type="NCBI Taxonomy" id="1076588"/>
    <lineage>
        <taxon>Bacteria</taxon>
        <taxon>Pseudomonadati</taxon>
        <taxon>Pseudomonadota</taxon>
        <taxon>Gammaproteobacteria</taxon>
        <taxon>Chromatiales</taxon>
        <taxon>Sedimenticolaceae</taxon>
        <taxon>Thiolapillus</taxon>
    </lineage>
</organism>
<dbReference type="InterPro" id="IPR027486">
    <property type="entry name" value="Ribosomal_uS10_dom"/>
</dbReference>
<dbReference type="SMART" id="SM01403">
    <property type="entry name" value="Ribosomal_S10"/>
    <property type="match status" value="1"/>
</dbReference>
<name>A0A7U6GGM9_9GAMM</name>
<dbReference type="HAMAP" id="MF_00508">
    <property type="entry name" value="Ribosomal_uS10"/>
    <property type="match status" value="1"/>
</dbReference>
<dbReference type="KEGG" id="tbn:TBH_C0299"/>
<feature type="domain" description="Small ribosomal subunit protein uS10" evidence="5">
    <location>
        <begin position="7"/>
        <end position="101"/>
    </location>
</feature>
<evidence type="ECO:0000256" key="2">
    <source>
        <dbReference type="ARBA" id="ARBA00022980"/>
    </source>
</evidence>
<dbReference type="InterPro" id="IPR001848">
    <property type="entry name" value="Ribosomal_uS10"/>
</dbReference>
<dbReference type="Gene3D" id="3.30.70.600">
    <property type="entry name" value="Ribosomal protein S10 domain"/>
    <property type="match status" value="1"/>
</dbReference>